<name>A0A8D7FGA2_MUSAM</name>
<protein>
    <submittedName>
        <fullName evidence="2">(wild Malaysian banana) hypothetical protein</fullName>
    </submittedName>
</protein>
<evidence type="ECO:0000313" key="2">
    <source>
        <dbReference type="EMBL" id="CAG1852314.1"/>
    </source>
</evidence>
<sequence>MRKATKSRKGRLKEKRKERENSVPIRSARILLPLGLDSVDAKIPAQLGKTSR</sequence>
<dbReference type="AlphaFoldDB" id="A0A8D7FGA2"/>
<accession>A0A8D7FGA2</accession>
<feature type="region of interest" description="Disordered" evidence="1">
    <location>
        <begin position="1"/>
        <end position="23"/>
    </location>
</feature>
<proteinExistence type="predicted"/>
<feature type="compositionally biased region" description="Basic residues" evidence="1">
    <location>
        <begin position="1"/>
        <end position="14"/>
    </location>
</feature>
<dbReference type="EMBL" id="HG996476">
    <property type="protein sequence ID" value="CAG1852314.1"/>
    <property type="molecule type" value="Genomic_DNA"/>
</dbReference>
<reference evidence="2" key="1">
    <citation type="submission" date="2021-03" db="EMBL/GenBank/DDBJ databases">
        <authorList>
            <consortium name="Genoscope - CEA"/>
            <person name="William W."/>
        </authorList>
    </citation>
    <scope>NUCLEOTIDE SEQUENCE</scope>
    <source>
        <strain evidence="2">Doubled-haploid Pahang</strain>
    </source>
</reference>
<evidence type="ECO:0000256" key="1">
    <source>
        <dbReference type="SAM" id="MobiDB-lite"/>
    </source>
</evidence>
<gene>
    <name evidence="2" type="ORF">GSMUA_100870.1</name>
</gene>
<organism evidence="2">
    <name type="scientific">Musa acuminata subsp. malaccensis</name>
    <name type="common">Wild banana</name>
    <name type="synonym">Musa malaccensis</name>
    <dbReference type="NCBI Taxonomy" id="214687"/>
    <lineage>
        <taxon>Eukaryota</taxon>
        <taxon>Viridiplantae</taxon>
        <taxon>Streptophyta</taxon>
        <taxon>Embryophyta</taxon>
        <taxon>Tracheophyta</taxon>
        <taxon>Spermatophyta</taxon>
        <taxon>Magnoliopsida</taxon>
        <taxon>Liliopsida</taxon>
        <taxon>Zingiberales</taxon>
        <taxon>Musaceae</taxon>
        <taxon>Musa</taxon>
    </lineage>
</organism>